<evidence type="ECO:0000313" key="2">
    <source>
        <dbReference type="EMBL" id="KAH3892504.1"/>
    </source>
</evidence>
<evidence type="ECO:0000313" key="3">
    <source>
        <dbReference type="Proteomes" id="UP000828390"/>
    </source>
</evidence>
<feature type="non-terminal residue" evidence="2">
    <location>
        <position position="1"/>
    </location>
</feature>
<protein>
    <submittedName>
        <fullName evidence="2">Uncharacterized protein</fullName>
    </submittedName>
</protein>
<accession>A0A9D4NF55</accession>
<dbReference type="EMBL" id="JAIWYP010000001">
    <property type="protein sequence ID" value="KAH3892504.1"/>
    <property type="molecule type" value="Genomic_DNA"/>
</dbReference>
<name>A0A9D4NF55_DREPO</name>
<keyword evidence="3" id="KW-1185">Reference proteome</keyword>
<feature type="region of interest" description="Disordered" evidence="1">
    <location>
        <begin position="18"/>
        <end position="37"/>
    </location>
</feature>
<evidence type="ECO:0000256" key="1">
    <source>
        <dbReference type="SAM" id="MobiDB-lite"/>
    </source>
</evidence>
<comment type="caution">
    <text evidence="2">The sequence shown here is derived from an EMBL/GenBank/DDBJ whole genome shotgun (WGS) entry which is preliminary data.</text>
</comment>
<reference evidence="2" key="1">
    <citation type="journal article" date="2019" name="bioRxiv">
        <title>The Genome of the Zebra Mussel, Dreissena polymorpha: A Resource for Invasive Species Research.</title>
        <authorList>
            <person name="McCartney M.A."/>
            <person name="Auch B."/>
            <person name="Kono T."/>
            <person name="Mallez S."/>
            <person name="Zhang Y."/>
            <person name="Obille A."/>
            <person name="Becker A."/>
            <person name="Abrahante J.E."/>
            <person name="Garbe J."/>
            <person name="Badalamenti J.P."/>
            <person name="Herman A."/>
            <person name="Mangelson H."/>
            <person name="Liachko I."/>
            <person name="Sullivan S."/>
            <person name="Sone E.D."/>
            <person name="Koren S."/>
            <person name="Silverstein K.A.T."/>
            <person name="Beckman K.B."/>
            <person name="Gohl D.M."/>
        </authorList>
    </citation>
    <scope>NUCLEOTIDE SEQUENCE</scope>
    <source>
        <strain evidence="2">Duluth1</strain>
        <tissue evidence="2">Whole animal</tissue>
    </source>
</reference>
<sequence>MILGPSVFELSSDNHLVDGLTDRPTNRPTDHHEQSNIPPLLRRGAYKLGGVVDIWHGGWFGWIHFLRNPERRPPGGVPPENCPLILKEAEKCPPIKSVEICPLTIIQGADKCPPSPPTSSV</sequence>
<organism evidence="2 3">
    <name type="scientific">Dreissena polymorpha</name>
    <name type="common">Zebra mussel</name>
    <name type="synonym">Mytilus polymorpha</name>
    <dbReference type="NCBI Taxonomy" id="45954"/>
    <lineage>
        <taxon>Eukaryota</taxon>
        <taxon>Metazoa</taxon>
        <taxon>Spiralia</taxon>
        <taxon>Lophotrochozoa</taxon>
        <taxon>Mollusca</taxon>
        <taxon>Bivalvia</taxon>
        <taxon>Autobranchia</taxon>
        <taxon>Heteroconchia</taxon>
        <taxon>Euheterodonta</taxon>
        <taxon>Imparidentia</taxon>
        <taxon>Neoheterodontei</taxon>
        <taxon>Myida</taxon>
        <taxon>Dreissenoidea</taxon>
        <taxon>Dreissenidae</taxon>
        <taxon>Dreissena</taxon>
    </lineage>
</organism>
<gene>
    <name evidence="2" type="ORF">DPMN_016622</name>
</gene>
<dbReference type="AlphaFoldDB" id="A0A9D4NF55"/>
<proteinExistence type="predicted"/>
<feature type="compositionally biased region" description="Basic and acidic residues" evidence="1">
    <location>
        <begin position="20"/>
        <end position="34"/>
    </location>
</feature>
<reference evidence="2" key="2">
    <citation type="submission" date="2020-11" db="EMBL/GenBank/DDBJ databases">
        <authorList>
            <person name="McCartney M.A."/>
            <person name="Auch B."/>
            <person name="Kono T."/>
            <person name="Mallez S."/>
            <person name="Becker A."/>
            <person name="Gohl D.M."/>
            <person name="Silverstein K.A.T."/>
            <person name="Koren S."/>
            <person name="Bechman K.B."/>
            <person name="Herman A."/>
            <person name="Abrahante J.E."/>
            <person name="Garbe J."/>
        </authorList>
    </citation>
    <scope>NUCLEOTIDE SEQUENCE</scope>
    <source>
        <strain evidence="2">Duluth1</strain>
        <tissue evidence="2">Whole animal</tissue>
    </source>
</reference>
<dbReference type="Proteomes" id="UP000828390">
    <property type="component" value="Unassembled WGS sequence"/>
</dbReference>